<dbReference type="EMBL" id="BPQO01000003">
    <property type="protein sequence ID" value="GJD87557.1"/>
    <property type="molecule type" value="Genomic_DNA"/>
</dbReference>
<evidence type="ECO:0008006" key="4">
    <source>
        <dbReference type="Google" id="ProtNLM"/>
    </source>
</evidence>
<gene>
    <name evidence="2" type="ORF">BHAOGJBA_1062</name>
</gene>
<feature type="transmembrane region" description="Helical" evidence="1">
    <location>
        <begin position="48"/>
        <end position="67"/>
    </location>
</feature>
<keyword evidence="3" id="KW-1185">Reference proteome</keyword>
<sequence>MSATFDEQTKLLATAINTVAVAFVILGVVTPLTAVSFGVASAPPPSPWTAFFAAIWLCAGASLHLLARRALRSLKP</sequence>
<protein>
    <recommendedName>
        <fullName evidence="4">Amino acid transporter</fullName>
    </recommendedName>
</protein>
<accession>A0AAV4ZH79</accession>
<organism evidence="2 3">
    <name type="scientific">Methylobacterium hispanicum</name>
    <dbReference type="NCBI Taxonomy" id="270350"/>
    <lineage>
        <taxon>Bacteria</taxon>
        <taxon>Pseudomonadati</taxon>
        <taxon>Pseudomonadota</taxon>
        <taxon>Alphaproteobacteria</taxon>
        <taxon>Hyphomicrobiales</taxon>
        <taxon>Methylobacteriaceae</taxon>
        <taxon>Methylobacterium</taxon>
    </lineage>
</organism>
<dbReference type="AlphaFoldDB" id="A0AAV4ZH79"/>
<dbReference type="RefSeq" id="WP_066927925.1">
    <property type="nucleotide sequence ID" value="NZ_BPQO01000003.1"/>
</dbReference>
<keyword evidence="1" id="KW-0812">Transmembrane</keyword>
<feature type="transmembrane region" description="Helical" evidence="1">
    <location>
        <begin position="12"/>
        <end position="42"/>
    </location>
</feature>
<reference evidence="2" key="1">
    <citation type="journal article" date="2016" name="Front. Microbiol.">
        <title>Genome Sequence of the Piezophilic, Mesophilic Sulfate-Reducing Bacterium Desulfovibrio indicus J2T.</title>
        <authorList>
            <person name="Cao J."/>
            <person name="Maignien L."/>
            <person name="Shao Z."/>
            <person name="Alain K."/>
            <person name="Jebbar M."/>
        </authorList>
    </citation>
    <scope>NUCLEOTIDE SEQUENCE</scope>
    <source>
        <strain evidence="2">DSM 16372</strain>
    </source>
</reference>
<evidence type="ECO:0000256" key="1">
    <source>
        <dbReference type="SAM" id="Phobius"/>
    </source>
</evidence>
<evidence type="ECO:0000313" key="2">
    <source>
        <dbReference type="EMBL" id="GJD87557.1"/>
    </source>
</evidence>
<dbReference type="Proteomes" id="UP001055247">
    <property type="component" value="Unassembled WGS sequence"/>
</dbReference>
<keyword evidence="1" id="KW-0472">Membrane</keyword>
<reference evidence="2" key="2">
    <citation type="submission" date="2021-08" db="EMBL/GenBank/DDBJ databases">
        <authorList>
            <person name="Tani A."/>
            <person name="Ola A."/>
            <person name="Ogura Y."/>
            <person name="Katsura K."/>
            <person name="Hayashi T."/>
        </authorList>
    </citation>
    <scope>NUCLEOTIDE SEQUENCE</scope>
    <source>
        <strain evidence="2">DSM 16372</strain>
    </source>
</reference>
<proteinExistence type="predicted"/>
<name>A0AAV4ZH79_9HYPH</name>
<evidence type="ECO:0000313" key="3">
    <source>
        <dbReference type="Proteomes" id="UP001055247"/>
    </source>
</evidence>
<comment type="caution">
    <text evidence="2">The sequence shown here is derived from an EMBL/GenBank/DDBJ whole genome shotgun (WGS) entry which is preliminary data.</text>
</comment>
<keyword evidence="1" id="KW-1133">Transmembrane helix</keyword>